<keyword evidence="3" id="KW-1185">Reference proteome</keyword>
<dbReference type="PANTHER" id="PTHR19143:SF327">
    <property type="entry name" value="FI21813P1-RELATED"/>
    <property type="match status" value="1"/>
</dbReference>
<feature type="domain" description="Fibrinogen C-terminal" evidence="1">
    <location>
        <begin position="114"/>
        <end position="335"/>
    </location>
</feature>
<evidence type="ECO:0000313" key="2">
    <source>
        <dbReference type="EMBL" id="KAF0311539.1"/>
    </source>
</evidence>
<dbReference type="PROSITE" id="PS51406">
    <property type="entry name" value="FIBRINOGEN_C_2"/>
    <property type="match status" value="1"/>
</dbReference>
<dbReference type="CDD" id="cd00087">
    <property type="entry name" value="FReD"/>
    <property type="match status" value="1"/>
</dbReference>
<proteinExistence type="predicted"/>
<sequence>MESQLESIEVKLTLLGSRVKELTSRLDGQQTQLDEVITQLNGQNSQHDENTVTGNEHTEQLSAIAITMEKYNTEMRTLATRLDSQQSQLNKLSSLLSEQKTMDGDVAVTMNNDTVKQKHPRDCSDLPAGSPSGVYLIRPSVDSQQPYVEAFCDMETAEGNWTVIQRRDDIQPRQNFFLGWSAYKKGFGNEIQEFWWGLEKIRQLTSSKDRRYELRIDLEAFNGRQAYALYQGFAISSELDGYRLRISNYSGNAGDGLQYGVNEKFSTYDRDQDGSSYYNCAQRVQGAWWFGRVCGYSTMNGPYQDSRSSDWAGIWWVMWRGLDSPKKTQMKIRPK</sequence>
<dbReference type="InterPro" id="IPR036056">
    <property type="entry name" value="Fibrinogen-like_C"/>
</dbReference>
<dbReference type="SMART" id="SM00186">
    <property type="entry name" value="FBG"/>
    <property type="match status" value="1"/>
</dbReference>
<organism evidence="2 3">
    <name type="scientific">Amphibalanus amphitrite</name>
    <name type="common">Striped barnacle</name>
    <name type="synonym">Balanus amphitrite</name>
    <dbReference type="NCBI Taxonomy" id="1232801"/>
    <lineage>
        <taxon>Eukaryota</taxon>
        <taxon>Metazoa</taxon>
        <taxon>Ecdysozoa</taxon>
        <taxon>Arthropoda</taxon>
        <taxon>Crustacea</taxon>
        <taxon>Multicrustacea</taxon>
        <taxon>Cirripedia</taxon>
        <taxon>Thoracica</taxon>
        <taxon>Thoracicalcarea</taxon>
        <taxon>Balanomorpha</taxon>
        <taxon>Balanoidea</taxon>
        <taxon>Balanidae</taxon>
        <taxon>Amphibalaninae</taxon>
        <taxon>Amphibalanus</taxon>
    </lineage>
</organism>
<dbReference type="GO" id="GO:0005615">
    <property type="term" value="C:extracellular space"/>
    <property type="evidence" value="ECO:0007669"/>
    <property type="project" value="TreeGrafter"/>
</dbReference>
<dbReference type="Pfam" id="PF00147">
    <property type="entry name" value="Fibrinogen_C"/>
    <property type="match status" value="1"/>
</dbReference>
<name>A0A6A4X241_AMPAM</name>
<evidence type="ECO:0000259" key="1">
    <source>
        <dbReference type="PROSITE" id="PS51406"/>
    </source>
</evidence>
<dbReference type="PANTHER" id="PTHR19143">
    <property type="entry name" value="FIBRINOGEN/TENASCIN/ANGIOPOEITIN"/>
    <property type="match status" value="1"/>
</dbReference>
<protein>
    <submittedName>
        <fullName evidence="2">Microfibril-associated glycoprotein 4</fullName>
    </submittedName>
</protein>
<dbReference type="InterPro" id="IPR050373">
    <property type="entry name" value="Fibrinogen_C-term_domain"/>
</dbReference>
<dbReference type="Gene3D" id="3.90.215.10">
    <property type="entry name" value="Gamma Fibrinogen, chain A, domain 1"/>
    <property type="match status" value="1"/>
</dbReference>
<dbReference type="InterPro" id="IPR002181">
    <property type="entry name" value="Fibrinogen_a/b/g_C_dom"/>
</dbReference>
<dbReference type="NCBIfam" id="NF040941">
    <property type="entry name" value="GGGWT_bact"/>
    <property type="match status" value="1"/>
</dbReference>
<reference evidence="2 3" key="1">
    <citation type="submission" date="2019-07" db="EMBL/GenBank/DDBJ databases">
        <title>Draft genome assembly of a fouling barnacle, Amphibalanus amphitrite (Darwin, 1854): The first reference genome for Thecostraca.</title>
        <authorList>
            <person name="Kim W."/>
        </authorList>
    </citation>
    <scope>NUCLEOTIDE SEQUENCE [LARGE SCALE GENOMIC DNA]</scope>
    <source>
        <strain evidence="2">SNU_AA5</strain>
        <tissue evidence="2">Soma without cirri and trophi</tissue>
    </source>
</reference>
<dbReference type="Proteomes" id="UP000440578">
    <property type="component" value="Unassembled WGS sequence"/>
</dbReference>
<dbReference type="AlphaFoldDB" id="A0A6A4X241"/>
<gene>
    <name evidence="2" type="primary">MFAP4_0</name>
    <name evidence="2" type="ORF">FJT64_017650</name>
</gene>
<dbReference type="InterPro" id="IPR014716">
    <property type="entry name" value="Fibrinogen_a/b/g_C_1"/>
</dbReference>
<accession>A0A6A4X241</accession>
<evidence type="ECO:0000313" key="3">
    <source>
        <dbReference type="Proteomes" id="UP000440578"/>
    </source>
</evidence>
<dbReference type="SUPFAM" id="SSF56496">
    <property type="entry name" value="Fibrinogen C-terminal domain-like"/>
    <property type="match status" value="1"/>
</dbReference>
<comment type="caution">
    <text evidence="2">The sequence shown here is derived from an EMBL/GenBank/DDBJ whole genome shotgun (WGS) entry which is preliminary data.</text>
</comment>
<dbReference type="EMBL" id="VIIS01000231">
    <property type="protein sequence ID" value="KAF0311539.1"/>
    <property type="molecule type" value="Genomic_DNA"/>
</dbReference>